<keyword evidence="3" id="KW-0804">Transcription</keyword>
<dbReference type="PANTHER" id="PTHR43537:SF20">
    <property type="entry name" value="HTH-TYPE TRANSCRIPTIONAL REPRESSOR GLAR"/>
    <property type="match status" value="1"/>
</dbReference>
<dbReference type="SMART" id="SM00895">
    <property type="entry name" value="FCD"/>
    <property type="match status" value="1"/>
</dbReference>
<dbReference type="InterPro" id="IPR036390">
    <property type="entry name" value="WH_DNA-bd_sf"/>
</dbReference>
<reference evidence="5" key="1">
    <citation type="submission" date="1997-02" db="EMBL/GenBank/DDBJ databases">
        <title>Identification and functional analysis of the luxZ gene that enhances bioluminescence of the lux operon from Photobacterium leiognathi.</title>
        <authorList>
            <person name="Lin J.-W."/>
            <person name="Lu H.-C."/>
            <person name="Chen H.-Y."/>
            <person name="Weng S.-F."/>
        </authorList>
    </citation>
    <scope>NUCLEOTIDE SEQUENCE</scope>
    <source>
        <strain evidence="5">PL741</strain>
    </source>
</reference>
<dbReference type="PANTHER" id="PTHR43537">
    <property type="entry name" value="TRANSCRIPTIONAL REGULATOR, GNTR FAMILY"/>
    <property type="match status" value="1"/>
</dbReference>
<dbReference type="RefSeq" id="WP_179946563.1">
    <property type="nucleotide sequence ID" value="NZ_CP131572.1"/>
</dbReference>
<evidence type="ECO:0000256" key="1">
    <source>
        <dbReference type="ARBA" id="ARBA00023015"/>
    </source>
</evidence>
<gene>
    <name evidence="5" type="primary">luxZ</name>
</gene>
<proteinExistence type="predicted"/>
<protein>
    <submittedName>
        <fullName evidence="5">LuxZ</fullName>
    </submittedName>
</protein>
<evidence type="ECO:0000313" key="5">
    <source>
        <dbReference type="EMBL" id="AAD00703.1"/>
    </source>
</evidence>
<organism evidence="5">
    <name type="scientific">Photobacterium leiognathi subsp. mandapamensis</name>
    <name type="common">Photobacterium mandapamensis</name>
    <dbReference type="NCBI Taxonomy" id="48408"/>
    <lineage>
        <taxon>Bacteria</taxon>
        <taxon>Pseudomonadati</taxon>
        <taxon>Pseudomonadota</taxon>
        <taxon>Gammaproteobacteria</taxon>
        <taxon>Vibrionales</taxon>
        <taxon>Vibrionaceae</taxon>
        <taxon>Photobacterium</taxon>
    </lineage>
</organism>
<dbReference type="Gene3D" id="1.10.10.10">
    <property type="entry name" value="Winged helix-like DNA-binding domain superfamily/Winged helix DNA-binding domain"/>
    <property type="match status" value="1"/>
</dbReference>
<dbReference type="Gene3D" id="1.20.120.530">
    <property type="entry name" value="GntR ligand-binding domain-like"/>
    <property type="match status" value="1"/>
</dbReference>
<dbReference type="EMBL" id="U91412">
    <property type="protein sequence ID" value="AAD00703.1"/>
    <property type="molecule type" value="Genomic_DNA"/>
</dbReference>
<dbReference type="SMART" id="SM00345">
    <property type="entry name" value="HTH_GNTR"/>
    <property type="match status" value="1"/>
</dbReference>
<evidence type="ECO:0000259" key="4">
    <source>
        <dbReference type="PROSITE" id="PS50949"/>
    </source>
</evidence>
<evidence type="ECO:0000256" key="2">
    <source>
        <dbReference type="ARBA" id="ARBA00023125"/>
    </source>
</evidence>
<dbReference type="SUPFAM" id="SSF46785">
    <property type="entry name" value="Winged helix' DNA-binding domain"/>
    <property type="match status" value="1"/>
</dbReference>
<dbReference type="SUPFAM" id="SSF48008">
    <property type="entry name" value="GntR ligand-binding domain-like"/>
    <property type="match status" value="1"/>
</dbReference>
<dbReference type="Pfam" id="PF07729">
    <property type="entry name" value="FCD"/>
    <property type="match status" value="1"/>
</dbReference>
<dbReference type="AlphaFoldDB" id="Q9ZAP4"/>
<evidence type="ECO:0000256" key="3">
    <source>
        <dbReference type="ARBA" id="ARBA00023163"/>
    </source>
</evidence>
<dbReference type="InterPro" id="IPR011711">
    <property type="entry name" value="GntR_C"/>
</dbReference>
<dbReference type="InterPro" id="IPR036388">
    <property type="entry name" value="WH-like_DNA-bd_sf"/>
</dbReference>
<dbReference type="InterPro" id="IPR008920">
    <property type="entry name" value="TF_FadR/GntR_C"/>
</dbReference>
<dbReference type="GO" id="GO:0003677">
    <property type="term" value="F:DNA binding"/>
    <property type="evidence" value="ECO:0007669"/>
    <property type="project" value="UniProtKB-KW"/>
</dbReference>
<keyword evidence="2" id="KW-0238">DNA-binding</keyword>
<keyword evidence="1" id="KW-0805">Transcription regulation</keyword>
<feature type="domain" description="HTH gntR-type" evidence="4">
    <location>
        <begin position="8"/>
        <end position="75"/>
    </location>
</feature>
<dbReference type="GeneID" id="99741195"/>
<dbReference type="PROSITE" id="PS50949">
    <property type="entry name" value="HTH_GNTR"/>
    <property type="match status" value="1"/>
</dbReference>
<dbReference type="InterPro" id="IPR000524">
    <property type="entry name" value="Tscrpt_reg_HTH_GntR"/>
</dbReference>
<accession>Q9ZAP4</accession>
<dbReference type="GO" id="GO:0003700">
    <property type="term" value="F:DNA-binding transcription factor activity"/>
    <property type="evidence" value="ECO:0007669"/>
    <property type="project" value="InterPro"/>
</dbReference>
<dbReference type="Pfam" id="PF00392">
    <property type="entry name" value="GntR"/>
    <property type="match status" value="1"/>
</dbReference>
<name>Q9ZAP4_PHOLD</name>
<sequence>MRTHVSSPTLTNQVMEVIRQDILLGKLTPGQKLVVADLKERYNVGASPIREALVQLSWKKYIKFAPQKGCWVAPVSIEELQDLFSANKVISRELLTRAITHGDEAWELNILTAYHKLSRIDPTSDETDLSEWEQRHCDFHTAILTSEHSPVMLDIYHDIYDQIKRYRHIWVSKMRQVEDRYTDEGEHEALMKAVLARDLEQAQKIMHTHFERAVEDIKNYL</sequence>